<keyword evidence="5 7" id="KW-0964">Secreted</keyword>
<feature type="domain" description="Flagellar basal-body/hook protein C-terminal" evidence="9">
    <location>
        <begin position="458"/>
        <end position="497"/>
    </location>
</feature>
<dbReference type="InterPro" id="IPR010930">
    <property type="entry name" value="Flg_bb/hook_C_dom"/>
</dbReference>
<evidence type="ECO:0000259" key="9">
    <source>
        <dbReference type="Pfam" id="PF06429"/>
    </source>
</evidence>
<keyword evidence="6 7" id="KW-0975">Bacterial flagellum</keyword>
<name>A0A0V8JL81_9BACI</name>
<evidence type="ECO:0000256" key="3">
    <source>
        <dbReference type="ARBA" id="ARBA00009677"/>
    </source>
</evidence>
<dbReference type="SUPFAM" id="SSF64518">
    <property type="entry name" value="Phase 1 flagellin"/>
    <property type="match status" value="1"/>
</dbReference>
<keyword evidence="11" id="KW-0966">Cell projection</keyword>
<dbReference type="InterPro" id="IPR001444">
    <property type="entry name" value="Flag_bb_rod_N"/>
</dbReference>
<dbReference type="AlphaFoldDB" id="A0A0V8JL81"/>
<proteinExistence type="inferred from homology"/>
<evidence type="ECO:0000256" key="2">
    <source>
        <dbReference type="ARBA" id="ARBA00004613"/>
    </source>
</evidence>
<dbReference type="Proteomes" id="UP000053681">
    <property type="component" value="Unassembled WGS sequence"/>
</dbReference>
<reference evidence="11 12" key="1">
    <citation type="submission" date="2015-11" db="EMBL/GenBank/DDBJ databases">
        <title>Bacillus caseinolyticus sp nov.</title>
        <authorList>
            <person name="Dastager S.G."/>
            <person name="Mawlankar R."/>
        </authorList>
    </citation>
    <scope>NUCLEOTIDE SEQUENCE [LARGE SCALE GENOMIC DNA]</scope>
    <source>
        <strain evidence="11 12">SGD-V-76</strain>
    </source>
</reference>
<feature type="domain" description="Flagellar hook-associated protein FlgK helical" evidence="10">
    <location>
        <begin position="103"/>
        <end position="353"/>
    </location>
</feature>
<comment type="caution">
    <text evidence="11">The sequence shown here is derived from an EMBL/GenBank/DDBJ whole genome shotgun (WGS) entry which is preliminary data.</text>
</comment>
<keyword evidence="11" id="KW-0969">Cilium</keyword>
<dbReference type="GO" id="GO:0005198">
    <property type="term" value="F:structural molecule activity"/>
    <property type="evidence" value="ECO:0007669"/>
    <property type="project" value="UniProtKB-UniRule"/>
</dbReference>
<protein>
    <recommendedName>
        <fullName evidence="4 7">Flagellar hook-associated protein 1</fullName>
        <shortName evidence="7">HAP1</shortName>
    </recommendedName>
</protein>
<dbReference type="GO" id="GO:0044780">
    <property type="term" value="P:bacterial-type flagellum assembly"/>
    <property type="evidence" value="ECO:0007669"/>
    <property type="project" value="InterPro"/>
</dbReference>
<evidence type="ECO:0000256" key="5">
    <source>
        <dbReference type="ARBA" id="ARBA00022525"/>
    </source>
</evidence>
<dbReference type="EMBL" id="LNQP01000038">
    <property type="protein sequence ID" value="KSU87692.1"/>
    <property type="molecule type" value="Genomic_DNA"/>
</dbReference>
<dbReference type="GO" id="GO:0009424">
    <property type="term" value="C:bacterial-type flagellum hook"/>
    <property type="evidence" value="ECO:0007669"/>
    <property type="project" value="UniProtKB-UniRule"/>
</dbReference>
<evidence type="ECO:0000256" key="6">
    <source>
        <dbReference type="ARBA" id="ARBA00023143"/>
    </source>
</evidence>
<comment type="similarity">
    <text evidence="3 7">Belongs to the flagella basal body rod proteins family.</text>
</comment>
<dbReference type="InterPro" id="IPR053927">
    <property type="entry name" value="FlgK_helical"/>
</dbReference>
<evidence type="ECO:0000313" key="12">
    <source>
        <dbReference type="Proteomes" id="UP000053681"/>
    </source>
</evidence>
<evidence type="ECO:0000256" key="4">
    <source>
        <dbReference type="ARBA" id="ARBA00016244"/>
    </source>
</evidence>
<dbReference type="PANTHER" id="PTHR30033">
    <property type="entry name" value="FLAGELLAR HOOK-ASSOCIATED PROTEIN 1"/>
    <property type="match status" value="1"/>
</dbReference>
<evidence type="ECO:0000256" key="7">
    <source>
        <dbReference type="RuleBase" id="RU362065"/>
    </source>
</evidence>
<dbReference type="RefSeq" id="WP_062686854.1">
    <property type="nucleotide sequence ID" value="NZ_KQ758653.1"/>
</dbReference>
<evidence type="ECO:0000256" key="1">
    <source>
        <dbReference type="ARBA" id="ARBA00004365"/>
    </source>
</evidence>
<sequence length="504" mass="54884">MISTFHGLQVAKRGMDAQQSALYTVGQNIANANTPGYTRQRVTFEASTPYPTPGMNRPGVTGQLGTGVDAKTIERVRDQFLDVQYRGETVKVGYWNAKSAAIDKMEEILNEPSEDGLSATFDQFFEALQDVAANPSNAGARSVARERANAIADTFTYLSTSLEVIQGDLQSEIDVTVKQMNSVLEQINNVNKQINDIEVHGYLPNDLYDERDRLLDELSQFVEFDIQYDQTSGNSLPVAEGTVTVTMQTANGPVTLVNGQTRQAAAFTINDTDGSVTDVRVGGQTLSPANLSQGKLKGLIESAGYVDENGQTKGVYSDMLASLDKMAFEFVNWFNSQHEQGVTLDGQTGVSFFNPITEGKGNAKSITLSNEIIQSTNNIAAASQSEIEGDRKGDGSNALALANFRDSVLIQLTDDQTVSMKEYYQSLIGQMAVNGQQANRLKGNSETLQQAVEQRKQSTSSVSIDEEMSNMIQFQHAYNASARMVTMIDEMLDRIINGLGTGGR</sequence>
<accession>A0A0V8JL81</accession>
<dbReference type="Pfam" id="PF06429">
    <property type="entry name" value="Flg_bbr_C"/>
    <property type="match status" value="1"/>
</dbReference>
<dbReference type="Pfam" id="PF22638">
    <property type="entry name" value="FlgK_D1"/>
    <property type="match status" value="1"/>
</dbReference>
<dbReference type="PRINTS" id="PR01005">
    <property type="entry name" value="FLGHOOKAP1"/>
</dbReference>
<evidence type="ECO:0000259" key="8">
    <source>
        <dbReference type="Pfam" id="PF00460"/>
    </source>
</evidence>
<dbReference type="InterPro" id="IPR002371">
    <property type="entry name" value="FlgK"/>
</dbReference>
<dbReference type="GO" id="GO:0005576">
    <property type="term" value="C:extracellular region"/>
    <property type="evidence" value="ECO:0007669"/>
    <property type="project" value="UniProtKB-SubCell"/>
</dbReference>
<organism evidence="11 12">
    <name type="scientific">Priestia veravalensis</name>
    <dbReference type="NCBI Taxonomy" id="1414648"/>
    <lineage>
        <taxon>Bacteria</taxon>
        <taxon>Bacillati</taxon>
        <taxon>Bacillota</taxon>
        <taxon>Bacilli</taxon>
        <taxon>Bacillales</taxon>
        <taxon>Bacillaceae</taxon>
        <taxon>Priestia</taxon>
    </lineage>
</organism>
<evidence type="ECO:0000259" key="10">
    <source>
        <dbReference type="Pfam" id="PF22638"/>
    </source>
</evidence>
<evidence type="ECO:0000313" key="11">
    <source>
        <dbReference type="EMBL" id="KSU87692.1"/>
    </source>
</evidence>
<feature type="domain" description="Flagellar basal body rod protein N-terminal" evidence="8">
    <location>
        <begin position="8"/>
        <end position="38"/>
    </location>
</feature>
<gene>
    <name evidence="7" type="primary">flgK</name>
    <name evidence="11" type="ORF">AS180_11855</name>
</gene>
<dbReference type="PANTHER" id="PTHR30033:SF1">
    <property type="entry name" value="FLAGELLAR HOOK-ASSOCIATED PROTEIN 1"/>
    <property type="match status" value="1"/>
</dbReference>
<keyword evidence="11" id="KW-0282">Flagellum</keyword>
<comment type="subcellular location">
    <subcellularLocation>
        <location evidence="1 7">Bacterial flagellum</location>
    </subcellularLocation>
    <subcellularLocation>
        <location evidence="2 7">Secreted</location>
    </subcellularLocation>
</comment>
<keyword evidence="12" id="KW-1185">Reference proteome</keyword>
<dbReference type="NCBIfam" id="TIGR02492">
    <property type="entry name" value="flgK_ends"/>
    <property type="match status" value="1"/>
</dbReference>
<dbReference type="Pfam" id="PF00460">
    <property type="entry name" value="Flg_bb_rod"/>
    <property type="match status" value="1"/>
</dbReference>